<organism evidence="7 8">
    <name type="scientific">Eleusine coracana subsp. coracana</name>
    <dbReference type="NCBI Taxonomy" id="191504"/>
    <lineage>
        <taxon>Eukaryota</taxon>
        <taxon>Viridiplantae</taxon>
        <taxon>Streptophyta</taxon>
        <taxon>Embryophyta</taxon>
        <taxon>Tracheophyta</taxon>
        <taxon>Spermatophyta</taxon>
        <taxon>Magnoliopsida</taxon>
        <taxon>Liliopsida</taxon>
        <taxon>Poales</taxon>
        <taxon>Poaceae</taxon>
        <taxon>PACMAD clade</taxon>
        <taxon>Chloridoideae</taxon>
        <taxon>Cynodonteae</taxon>
        <taxon>Eleusininae</taxon>
        <taxon>Eleusine</taxon>
    </lineage>
</organism>
<evidence type="ECO:0000256" key="2">
    <source>
        <dbReference type="ARBA" id="ARBA00022679"/>
    </source>
</evidence>
<reference evidence="7" key="1">
    <citation type="journal article" date="2018" name="DNA Res.">
        <title>Multiple hybrid de novo genome assembly of finger millet, an orphan allotetraploid crop.</title>
        <authorList>
            <person name="Hatakeyama M."/>
            <person name="Aluri S."/>
            <person name="Balachadran M.T."/>
            <person name="Sivarajan S.R."/>
            <person name="Patrignani A."/>
            <person name="Gruter S."/>
            <person name="Poveda L."/>
            <person name="Shimizu-Inatsugi R."/>
            <person name="Baeten J."/>
            <person name="Francoijs K.J."/>
            <person name="Nataraja K.N."/>
            <person name="Reddy Y.A.N."/>
            <person name="Phadnis S."/>
            <person name="Ravikumar R.L."/>
            <person name="Schlapbach R."/>
            <person name="Sreeman S.M."/>
            <person name="Shimizu K.K."/>
        </authorList>
    </citation>
    <scope>NUCLEOTIDE SEQUENCE</scope>
</reference>
<dbReference type="CDD" id="cd03058">
    <property type="entry name" value="GST_N_Tau"/>
    <property type="match status" value="1"/>
</dbReference>
<gene>
    <name evidence="7" type="primary">ga08310</name>
    <name evidence="7" type="ORF">PR202_ga08310</name>
</gene>
<dbReference type="InterPro" id="IPR045074">
    <property type="entry name" value="GST_C_Tau"/>
</dbReference>
<dbReference type="PROSITE" id="PS50405">
    <property type="entry name" value="GST_CTER"/>
    <property type="match status" value="1"/>
</dbReference>
<sequence>MSQPEAVKLISAFGSPFGHRAEAALYVKGVPYELILEDLGSKSGLLLKHNPVHKFVPVLLHGDRAVAESIVIIEYIDDAFEGPPLLPADPYGRADARFWAQFIDQKFSRPFWLSFWMEDGPRKEAFVKEAKENLALLEGQIKGRRFFGGDAIGLVDIAAGGVARWVGVFQEVAGVRVMSGEEFPDLCQWAERYVSHESVNKCLPSRDELVVLYSSWKAMYMQVAKAKFCS</sequence>
<name>A0AAV5BZQ8_ELECO</name>
<dbReference type="PROSITE" id="PS50404">
    <property type="entry name" value="GST_NTER"/>
    <property type="match status" value="1"/>
</dbReference>
<comment type="catalytic activity">
    <reaction evidence="3">
        <text>RX + glutathione = an S-substituted glutathione + a halide anion + H(+)</text>
        <dbReference type="Rhea" id="RHEA:16437"/>
        <dbReference type="ChEBI" id="CHEBI:15378"/>
        <dbReference type="ChEBI" id="CHEBI:16042"/>
        <dbReference type="ChEBI" id="CHEBI:17792"/>
        <dbReference type="ChEBI" id="CHEBI:57925"/>
        <dbReference type="ChEBI" id="CHEBI:90779"/>
        <dbReference type="EC" id="2.5.1.18"/>
    </reaction>
</comment>
<dbReference type="InterPro" id="IPR010987">
    <property type="entry name" value="Glutathione-S-Trfase_C-like"/>
</dbReference>
<dbReference type="Gene3D" id="3.40.30.10">
    <property type="entry name" value="Glutaredoxin"/>
    <property type="match status" value="1"/>
</dbReference>
<dbReference type="Pfam" id="PF02798">
    <property type="entry name" value="GST_N"/>
    <property type="match status" value="1"/>
</dbReference>
<dbReference type="SFLD" id="SFLDS00019">
    <property type="entry name" value="Glutathione_Transferase_(cytos"/>
    <property type="match status" value="1"/>
</dbReference>
<proteinExistence type="inferred from homology"/>
<dbReference type="GO" id="GO:0005737">
    <property type="term" value="C:cytoplasm"/>
    <property type="evidence" value="ECO:0007669"/>
    <property type="project" value="TreeGrafter"/>
</dbReference>
<dbReference type="InterPro" id="IPR036282">
    <property type="entry name" value="Glutathione-S-Trfase_C_sf"/>
</dbReference>
<dbReference type="InterPro" id="IPR004046">
    <property type="entry name" value="GST_C"/>
</dbReference>
<dbReference type="InterPro" id="IPR036249">
    <property type="entry name" value="Thioredoxin-like_sf"/>
</dbReference>
<dbReference type="FunFam" id="1.20.1050.10:FF:000012">
    <property type="entry name" value="Tau class glutathione S-transferase"/>
    <property type="match status" value="1"/>
</dbReference>
<dbReference type="GO" id="GO:0006749">
    <property type="term" value="P:glutathione metabolic process"/>
    <property type="evidence" value="ECO:0007669"/>
    <property type="project" value="InterPro"/>
</dbReference>
<dbReference type="InterPro" id="IPR040079">
    <property type="entry name" value="Glutathione_S-Trfase"/>
</dbReference>
<reference evidence="7" key="2">
    <citation type="submission" date="2021-12" db="EMBL/GenBank/DDBJ databases">
        <title>Resequencing data analysis of finger millet.</title>
        <authorList>
            <person name="Hatakeyama M."/>
            <person name="Aluri S."/>
            <person name="Balachadran M.T."/>
            <person name="Sivarajan S.R."/>
            <person name="Poveda L."/>
            <person name="Shimizu-Inatsugi R."/>
            <person name="Schlapbach R."/>
            <person name="Sreeman S.M."/>
            <person name="Shimizu K.K."/>
        </authorList>
    </citation>
    <scope>NUCLEOTIDE SEQUENCE</scope>
</reference>
<dbReference type="Proteomes" id="UP001054889">
    <property type="component" value="Unassembled WGS sequence"/>
</dbReference>
<dbReference type="PANTHER" id="PTHR11260:SF708">
    <property type="entry name" value="GLUTATHIONE TRANSFERASE"/>
    <property type="match status" value="1"/>
</dbReference>
<comment type="caution">
    <text evidence="7">The sequence shown here is derived from an EMBL/GenBank/DDBJ whole genome shotgun (WGS) entry which is preliminary data.</text>
</comment>
<dbReference type="AlphaFoldDB" id="A0AAV5BZQ8"/>
<protein>
    <recommendedName>
        <fullName evidence="1">glutathione transferase</fullName>
        <ecNumber evidence="1">2.5.1.18</ecNumber>
    </recommendedName>
</protein>
<dbReference type="SUPFAM" id="SSF47616">
    <property type="entry name" value="GST C-terminal domain-like"/>
    <property type="match status" value="1"/>
</dbReference>
<dbReference type="EC" id="2.5.1.18" evidence="1"/>
<evidence type="ECO:0000256" key="1">
    <source>
        <dbReference type="ARBA" id="ARBA00012452"/>
    </source>
</evidence>
<dbReference type="Gene3D" id="1.20.1050.10">
    <property type="match status" value="1"/>
</dbReference>
<feature type="domain" description="GST C-terminal" evidence="6">
    <location>
        <begin position="89"/>
        <end position="213"/>
    </location>
</feature>
<accession>A0AAV5BZQ8</accession>
<dbReference type="InterPro" id="IPR004045">
    <property type="entry name" value="Glutathione_S-Trfase_N"/>
</dbReference>
<evidence type="ECO:0000256" key="4">
    <source>
        <dbReference type="RuleBase" id="RU003494"/>
    </source>
</evidence>
<dbReference type="GO" id="GO:0004364">
    <property type="term" value="F:glutathione transferase activity"/>
    <property type="evidence" value="ECO:0007669"/>
    <property type="project" value="UniProtKB-EC"/>
</dbReference>
<keyword evidence="2" id="KW-0808">Transferase</keyword>
<dbReference type="Pfam" id="PF00043">
    <property type="entry name" value="GST_C"/>
    <property type="match status" value="1"/>
</dbReference>
<evidence type="ECO:0000259" key="6">
    <source>
        <dbReference type="PROSITE" id="PS50405"/>
    </source>
</evidence>
<dbReference type="InterPro" id="IPR045073">
    <property type="entry name" value="Omega/Tau-like"/>
</dbReference>
<evidence type="ECO:0000313" key="8">
    <source>
        <dbReference type="Proteomes" id="UP001054889"/>
    </source>
</evidence>
<evidence type="ECO:0000256" key="3">
    <source>
        <dbReference type="ARBA" id="ARBA00047960"/>
    </source>
</evidence>
<dbReference type="CDD" id="cd03185">
    <property type="entry name" value="GST_C_Tau"/>
    <property type="match status" value="1"/>
</dbReference>
<dbReference type="EMBL" id="BQKI01000004">
    <property type="protein sequence ID" value="GJM91891.1"/>
    <property type="molecule type" value="Genomic_DNA"/>
</dbReference>
<dbReference type="SFLD" id="SFLDG00358">
    <property type="entry name" value="Main_(cytGST)"/>
    <property type="match status" value="1"/>
</dbReference>
<comment type="similarity">
    <text evidence="4">Belongs to the GST superfamily.</text>
</comment>
<dbReference type="PANTHER" id="PTHR11260">
    <property type="entry name" value="GLUTATHIONE S-TRANSFERASE, GST, SUPERFAMILY, GST DOMAIN CONTAINING"/>
    <property type="match status" value="1"/>
</dbReference>
<evidence type="ECO:0000313" key="7">
    <source>
        <dbReference type="EMBL" id="GJM91891.1"/>
    </source>
</evidence>
<dbReference type="SUPFAM" id="SSF52833">
    <property type="entry name" value="Thioredoxin-like"/>
    <property type="match status" value="1"/>
</dbReference>
<feature type="domain" description="GST N-terminal" evidence="5">
    <location>
        <begin position="5"/>
        <end position="84"/>
    </location>
</feature>
<dbReference type="SFLD" id="SFLDG01152">
    <property type="entry name" value="Main.3:_Omega-_and_Tau-like"/>
    <property type="match status" value="1"/>
</dbReference>
<evidence type="ECO:0000259" key="5">
    <source>
        <dbReference type="PROSITE" id="PS50404"/>
    </source>
</evidence>
<keyword evidence="8" id="KW-1185">Reference proteome</keyword>